<dbReference type="PANTHER" id="PTHR14927">
    <property type="entry name" value="NUCLEOLAR PROTEIN 10"/>
    <property type="match status" value="1"/>
</dbReference>
<dbReference type="Pfam" id="PF23098">
    <property type="entry name" value="Beta-prop_NOL10_N"/>
    <property type="match status" value="1"/>
</dbReference>
<protein>
    <submittedName>
        <fullName evidence="4">WD40 domain-containing protein</fullName>
    </submittedName>
</protein>
<dbReference type="Pfam" id="PF23097">
    <property type="entry name" value="NOL10_2nd"/>
    <property type="match status" value="1"/>
</dbReference>
<dbReference type="InterPro" id="IPR056550">
    <property type="entry name" value="NOL10_2nd"/>
</dbReference>
<dbReference type="AlphaFoldDB" id="A0A146KG68"/>
<feature type="non-terminal residue" evidence="4">
    <location>
        <position position="417"/>
    </location>
</feature>
<keyword evidence="1" id="KW-0175">Coiled coil</keyword>
<dbReference type="EMBL" id="GDID01002337">
    <property type="protein sequence ID" value="JAP94269.1"/>
    <property type="molecule type" value="Transcribed_RNA"/>
</dbReference>
<dbReference type="InterPro" id="IPR056551">
    <property type="entry name" value="Beta-prop_NOL10_N"/>
</dbReference>
<feature type="domain" description="Nucleolar protein 10-like N-terminal" evidence="3">
    <location>
        <begin position="4"/>
        <end position="331"/>
    </location>
</feature>
<feature type="coiled-coil region" evidence="1">
    <location>
        <begin position="386"/>
        <end position="413"/>
    </location>
</feature>
<dbReference type="PANTHER" id="PTHR14927:SF0">
    <property type="entry name" value="NUCLEOLAR PROTEIN 10"/>
    <property type="match status" value="1"/>
</dbReference>
<feature type="non-terminal residue" evidence="4">
    <location>
        <position position="1"/>
    </location>
</feature>
<dbReference type="InterPro" id="IPR015943">
    <property type="entry name" value="WD40/YVTN_repeat-like_dom_sf"/>
</dbReference>
<name>A0A146KG68_9EUKA</name>
<dbReference type="InterPro" id="IPR040382">
    <property type="entry name" value="NOL10/Enp2"/>
</dbReference>
<evidence type="ECO:0000259" key="3">
    <source>
        <dbReference type="Pfam" id="PF23098"/>
    </source>
</evidence>
<reference evidence="4" key="1">
    <citation type="submission" date="2015-07" db="EMBL/GenBank/DDBJ databases">
        <title>Adaptation to a free-living lifestyle via gene acquisitions in the diplomonad Trepomonas sp. PC1.</title>
        <authorList>
            <person name="Xu F."/>
            <person name="Jerlstrom-Hultqvist J."/>
            <person name="Kolisko M."/>
            <person name="Simpson A.G.B."/>
            <person name="Roger A.J."/>
            <person name="Svard S.G."/>
            <person name="Andersson J.O."/>
        </authorList>
    </citation>
    <scope>NUCLEOTIDE SEQUENCE</scope>
    <source>
        <strain evidence="4">PC1</strain>
    </source>
</reference>
<feature type="domain" description="Nucleolar protein 10-like second" evidence="2">
    <location>
        <begin position="346"/>
        <end position="387"/>
    </location>
</feature>
<organism evidence="4">
    <name type="scientific">Trepomonas sp. PC1</name>
    <dbReference type="NCBI Taxonomy" id="1076344"/>
    <lineage>
        <taxon>Eukaryota</taxon>
        <taxon>Metamonada</taxon>
        <taxon>Diplomonadida</taxon>
        <taxon>Hexamitidae</taxon>
        <taxon>Hexamitinae</taxon>
        <taxon>Trepomonas</taxon>
    </lineage>
</organism>
<dbReference type="Gene3D" id="2.130.10.10">
    <property type="entry name" value="YVTN repeat-like/Quinoprotein amine dehydrogenase"/>
    <property type="match status" value="1"/>
</dbReference>
<gene>
    <name evidence="4" type="ORF">TPC1_13147</name>
</gene>
<proteinExistence type="predicted"/>
<evidence type="ECO:0000259" key="2">
    <source>
        <dbReference type="Pfam" id="PF23097"/>
    </source>
</evidence>
<evidence type="ECO:0000313" key="4">
    <source>
        <dbReference type="EMBL" id="JAP94269.1"/>
    </source>
</evidence>
<dbReference type="GO" id="GO:0000462">
    <property type="term" value="P:maturation of SSU-rRNA from tricistronic rRNA transcript (SSU-rRNA, 5.8S rRNA, LSU-rRNA)"/>
    <property type="evidence" value="ECO:0007669"/>
    <property type="project" value="TreeGrafter"/>
</dbReference>
<evidence type="ECO:0000256" key="1">
    <source>
        <dbReference type="SAM" id="Coils"/>
    </source>
</evidence>
<dbReference type="GO" id="GO:0032040">
    <property type="term" value="C:small-subunit processome"/>
    <property type="evidence" value="ECO:0007669"/>
    <property type="project" value="TreeGrafter"/>
</dbReference>
<dbReference type="InterPro" id="IPR036322">
    <property type="entry name" value="WD40_repeat_dom_sf"/>
</dbReference>
<dbReference type="SUPFAM" id="SSF50978">
    <property type="entry name" value="WD40 repeat-like"/>
    <property type="match status" value="1"/>
</dbReference>
<sequence length="417" mass="48166">SMNCKIYNLTPKSQILPAFLEKSERKKLQEDDSYHLIQEGFFPHITSSIRISPDQRSILASGQYPHQIRLFDLDNSTIKFQRNQSAETVDTAFLSSDWRKFALALSDKTVEIHSQQGKVFSSKLPANPRSMCYDCHEATLCVGGSSSSIYRLDLYQGRFRQNLQLSSEFVNQVKYFPNVELLMACCDNQLAIFDQRVEKQVNSIQFKNQLTAVANDKQKLIVSSENEILVYDLRSTQPLQKISCFTHPVKQLEFTEFNGEKFLLAADLRQLKCFDNQYKQIFTIEPGWGINNFQKFDQSGLLAMACEHQYINLFYVPDLGPAPKFAKDLDQQILNLDVQQQSGEFANYKFCTRQELEAMGLLALIESGQMVTYMHGFYVPKDLYRKQAQKEVIQDLKSKKEEARQKQLEDKKQKLVE</sequence>
<dbReference type="GO" id="GO:0030686">
    <property type="term" value="C:90S preribosome"/>
    <property type="evidence" value="ECO:0007669"/>
    <property type="project" value="TreeGrafter"/>
</dbReference>
<accession>A0A146KG68</accession>